<name>A0A1F6W7X5_9BACT</name>
<dbReference type="Proteomes" id="UP000177777">
    <property type="component" value="Unassembled WGS sequence"/>
</dbReference>
<dbReference type="EMBL" id="MFUE01000003">
    <property type="protein sequence ID" value="OGI78028.1"/>
    <property type="molecule type" value="Genomic_DNA"/>
</dbReference>
<keyword evidence="1" id="KW-0732">Signal</keyword>
<evidence type="ECO:0000313" key="2">
    <source>
        <dbReference type="EMBL" id="OGI78028.1"/>
    </source>
</evidence>
<evidence type="ECO:0000313" key="3">
    <source>
        <dbReference type="Proteomes" id="UP000177777"/>
    </source>
</evidence>
<dbReference type="STRING" id="1801754.A3D42_03140"/>
<accession>A0A1F6W7X5</accession>
<feature type="signal peptide" evidence="1">
    <location>
        <begin position="1"/>
        <end position="28"/>
    </location>
</feature>
<organism evidence="2 3">
    <name type="scientific">Candidatus Nomurabacteria bacterium RIFCSPHIGHO2_02_FULL_41_18</name>
    <dbReference type="NCBI Taxonomy" id="1801754"/>
    <lineage>
        <taxon>Bacteria</taxon>
        <taxon>Candidatus Nomuraibacteriota</taxon>
    </lineage>
</organism>
<reference evidence="2 3" key="1">
    <citation type="journal article" date="2016" name="Nat. Commun.">
        <title>Thousands of microbial genomes shed light on interconnected biogeochemical processes in an aquifer system.</title>
        <authorList>
            <person name="Anantharaman K."/>
            <person name="Brown C.T."/>
            <person name="Hug L.A."/>
            <person name="Sharon I."/>
            <person name="Castelle C.J."/>
            <person name="Probst A.J."/>
            <person name="Thomas B.C."/>
            <person name="Singh A."/>
            <person name="Wilkins M.J."/>
            <person name="Karaoz U."/>
            <person name="Brodie E.L."/>
            <person name="Williams K.H."/>
            <person name="Hubbard S.S."/>
            <person name="Banfield J.F."/>
        </authorList>
    </citation>
    <scope>NUCLEOTIDE SEQUENCE [LARGE SCALE GENOMIC DNA]</scope>
</reference>
<gene>
    <name evidence="2" type="ORF">A3D42_03140</name>
</gene>
<sequence>MKKLFKGLGLVLMALALVLGLGAGSASAAITLSATSMVADGALTLVFEGATADAFETTVAAVDPTADQTISLPNNGASSAFMTSALTTNAVDAANAVTGASNGLLFEGATADGFELTLTVGDPGADVTITLPASSAAAGIFLTSLTTNAVDVANSVTGTSNGFIAEGATADGFETTVSFADPGADFTLTIPASTAAAAPLLTALTTNAVDVANAVTGVSNGLLLEGATADAFEITISPVDPTADATWSIPNFAVNAAFVGSTLTTNNVDAANSVWGVSNGLVLEGATADAFETTVTLTDPTADRTITIPNLTGRVQLASACSVITAGATPTLTVGLSNCYTDTPTGNQDQTITFSGAGNAGEMLTIIFTAGAGDDEVITFQTTLVNSIGTLTVADNAGGTYAVTFLSDGSVWQEIARTAIAS</sequence>
<feature type="chain" id="PRO_5009527339" evidence="1">
    <location>
        <begin position="29"/>
        <end position="422"/>
    </location>
</feature>
<proteinExistence type="predicted"/>
<comment type="caution">
    <text evidence="2">The sequence shown here is derived from an EMBL/GenBank/DDBJ whole genome shotgun (WGS) entry which is preliminary data.</text>
</comment>
<dbReference type="AlphaFoldDB" id="A0A1F6W7X5"/>
<evidence type="ECO:0000256" key="1">
    <source>
        <dbReference type="SAM" id="SignalP"/>
    </source>
</evidence>
<protein>
    <submittedName>
        <fullName evidence="2">Uncharacterized protein</fullName>
    </submittedName>
</protein>